<dbReference type="CDD" id="cd08249">
    <property type="entry name" value="enoyl_reductase_like"/>
    <property type="match status" value="1"/>
</dbReference>
<dbReference type="Proteomes" id="UP000320707">
    <property type="component" value="Unassembled WGS sequence"/>
</dbReference>
<dbReference type="Gene3D" id="3.90.180.10">
    <property type="entry name" value="Medium-chain alcohol dehydrogenases, catalytic domain"/>
    <property type="match status" value="1"/>
</dbReference>
<dbReference type="SUPFAM" id="SSF50129">
    <property type="entry name" value="GroES-like"/>
    <property type="match status" value="1"/>
</dbReference>
<dbReference type="SUPFAM" id="SSF51735">
    <property type="entry name" value="NAD(P)-binding Rossmann-fold domains"/>
    <property type="match status" value="1"/>
</dbReference>
<proteinExistence type="inferred from homology"/>
<accession>A0A559LRD6</accession>
<comment type="similarity">
    <text evidence="1">Belongs to the zinc-containing alcohol dehydrogenase family.</text>
</comment>
<evidence type="ECO:0000313" key="4">
    <source>
        <dbReference type="EMBL" id="TVY77466.1"/>
    </source>
</evidence>
<evidence type="ECO:0000313" key="5">
    <source>
        <dbReference type="Proteomes" id="UP000320707"/>
    </source>
</evidence>
<dbReference type="AlphaFoldDB" id="A0A559LRD6"/>
<keyword evidence="2" id="KW-0560">Oxidoreductase</keyword>
<dbReference type="InterPro" id="IPR036291">
    <property type="entry name" value="NAD(P)-bd_dom_sf"/>
</dbReference>
<protein>
    <submittedName>
        <fullName evidence="4">Zinc-binding alcohol dehydrogenase domain-containing protein cipB</fullName>
    </submittedName>
</protein>
<dbReference type="EMBL" id="SRMI01000002">
    <property type="protein sequence ID" value="TVY77466.1"/>
    <property type="molecule type" value="Genomic_DNA"/>
</dbReference>
<reference evidence="4 5" key="1">
    <citation type="journal article" date="2019" name="Microbiol. Resour. Announc.">
        <title>High-quality draft genome sequence of Fusarium oxysporum f. sp. cubense strain 160527, a causal agent of Panama disease.</title>
        <authorList>
            <person name="Asai S."/>
            <person name="Ayukawa Y."/>
            <person name="Gan P."/>
            <person name="Masuda S."/>
            <person name="Komatsu K."/>
            <person name="Shirasu K."/>
            <person name="Arie T."/>
        </authorList>
    </citation>
    <scope>NUCLEOTIDE SEQUENCE [LARGE SCALE GENOMIC DNA]</scope>
    <source>
        <strain evidence="4 5">160527</strain>
    </source>
</reference>
<dbReference type="InterPro" id="IPR047122">
    <property type="entry name" value="Trans-enoyl_RdTase-like"/>
</dbReference>
<evidence type="ECO:0000259" key="3">
    <source>
        <dbReference type="Pfam" id="PF08240"/>
    </source>
</evidence>
<gene>
    <name evidence="4" type="primary">cipB</name>
    <name evidence="4" type="ORF">Focb16_v008148</name>
</gene>
<organism evidence="4 5">
    <name type="scientific">Fusarium oxysporum f. sp. cubense</name>
    <dbReference type="NCBI Taxonomy" id="61366"/>
    <lineage>
        <taxon>Eukaryota</taxon>
        <taxon>Fungi</taxon>
        <taxon>Dikarya</taxon>
        <taxon>Ascomycota</taxon>
        <taxon>Pezizomycotina</taxon>
        <taxon>Sordariomycetes</taxon>
        <taxon>Hypocreomycetidae</taxon>
        <taxon>Hypocreales</taxon>
        <taxon>Nectriaceae</taxon>
        <taxon>Fusarium</taxon>
        <taxon>Fusarium oxysporum species complex</taxon>
    </lineage>
</organism>
<dbReference type="PANTHER" id="PTHR45348">
    <property type="entry name" value="HYPOTHETICAL OXIDOREDUCTASE (EUROFUNG)"/>
    <property type="match status" value="1"/>
</dbReference>
<feature type="domain" description="Alcohol dehydrogenase-like N-terminal" evidence="3">
    <location>
        <begin position="28"/>
        <end position="80"/>
    </location>
</feature>
<comment type="caution">
    <text evidence="4">The sequence shown here is derived from an EMBL/GenBank/DDBJ whole genome shotgun (WGS) entry which is preliminary data.</text>
</comment>
<dbReference type="InterPro" id="IPR013154">
    <property type="entry name" value="ADH-like_N"/>
</dbReference>
<evidence type="ECO:0000256" key="1">
    <source>
        <dbReference type="ARBA" id="ARBA00008072"/>
    </source>
</evidence>
<evidence type="ECO:0000256" key="2">
    <source>
        <dbReference type="ARBA" id="ARBA00023002"/>
    </source>
</evidence>
<sequence length="239" mass="25531">MAENKAAWIDSPSAYPLSIRRAPQPAHGSYLSHYPLILGEDAAGVVEDVGAGVTRFQKGDRVVAQTSQNRHCHGFMTKNPANSAFQYYPVAIDYLVSPIPDSITFEEAVVLPLAISTACAGGQNWEDDPDLGWSSVGATAIQLSVASGVNVIRTASFANHDLVKSLGADSVYDYKSPTAIEDIACALKKTNLIGVYDAISADSSFEAVSTILDILNIKVSVASVLPSNKEYRSVCSYLR</sequence>
<dbReference type="PANTHER" id="PTHR45348:SF2">
    <property type="entry name" value="ZINC-TYPE ALCOHOL DEHYDROGENASE-LIKE PROTEIN C2E1P3.01"/>
    <property type="match status" value="1"/>
</dbReference>
<dbReference type="GO" id="GO:0016651">
    <property type="term" value="F:oxidoreductase activity, acting on NAD(P)H"/>
    <property type="evidence" value="ECO:0007669"/>
    <property type="project" value="InterPro"/>
</dbReference>
<dbReference type="Pfam" id="PF08240">
    <property type="entry name" value="ADH_N"/>
    <property type="match status" value="1"/>
</dbReference>
<dbReference type="Gene3D" id="3.40.50.720">
    <property type="entry name" value="NAD(P)-binding Rossmann-like Domain"/>
    <property type="match status" value="1"/>
</dbReference>
<dbReference type="InterPro" id="IPR011032">
    <property type="entry name" value="GroES-like_sf"/>
</dbReference>
<name>A0A559LRD6_FUSOC</name>